<dbReference type="Pfam" id="PF00534">
    <property type="entry name" value="Glycos_transf_1"/>
    <property type="match status" value="1"/>
</dbReference>
<dbReference type="AlphaFoldDB" id="A0A4R3XT57"/>
<protein>
    <submittedName>
        <fullName evidence="4">Glycosyltransferase involved in cell wall biosynthesis</fullName>
    </submittedName>
</protein>
<keyword evidence="5" id="KW-1185">Reference proteome</keyword>
<dbReference type="PANTHER" id="PTHR46401">
    <property type="entry name" value="GLYCOSYLTRANSFERASE WBBK-RELATED"/>
    <property type="match status" value="1"/>
</dbReference>
<dbReference type="InterPro" id="IPR001296">
    <property type="entry name" value="Glyco_trans_1"/>
</dbReference>
<evidence type="ECO:0000313" key="4">
    <source>
        <dbReference type="EMBL" id="TCV82366.1"/>
    </source>
</evidence>
<dbReference type="PANTHER" id="PTHR46401:SF2">
    <property type="entry name" value="GLYCOSYLTRANSFERASE WBBK-RELATED"/>
    <property type="match status" value="1"/>
</dbReference>
<dbReference type="GO" id="GO:0016757">
    <property type="term" value="F:glycosyltransferase activity"/>
    <property type="evidence" value="ECO:0007669"/>
    <property type="project" value="InterPro"/>
</dbReference>
<dbReference type="Gene3D" id="3.40.50.2000">
    <property type="entry name" value="Glycogen Phosphorylase B"/>
    <property type="match status" value="1"/>
</dbReference>
<sequence length="345" mass="39133">MASRFNLQNIVAKFLFKTDGFVPDIIIAHPGWGEALYVKDIYPDTPLLSHFEFYYHAEGADANFDPEYPLSLDGRTRIRTRNALHLLNLETCDAGVSPTQWQKQLHPQGYHHKITRIHEGIDTSLVKPAPGQTFTLPNGKVLTQQDQVITYVSRNLEPYRGFHQFMRAVPEICRRHPNSQIVIVGGDEVSYGQKLPNNQTWREKLLQEISIDPHRVHFLGKIPYAHYLALLQVSTAHIYLTVPFVLSWSMLEAMAAGCLVIGSDTAPVREVLQHGKNGLLVDFFSPQQIADAVDEVLGHPDRMHSIRQAARQTIVEQYEVQQSLRQYQAVISCLLRPVVQGVNSR</sequence>
<reference evidence="4 5" key="1">
    <citation type="submission" date="2019-03" db="EMBL/GenBank/DDBJ databases">
        <title>Genomic Encyclopedia of Type Strains, Phase IV (KMG-IV): sequencing the most valuable type-strain genomes for metagenomic binning, comparative biology and taxonomic classification.</title>
        <authorList>
            <person name="Goeker M."/>
        </authorList>
    </citation>
    <scope>NUCLEOTIDE SEQUENCE [LARGE SCALE GENOMIC DNA]</scope>
    <source>
        <strain evidence="4 5">DSM 100309</strain>
    </source>
</reference>
<dbReference type="Pfam" id="PF12000">
    <property type="entry name" value="Glyco_trans_4_3"/>
    <property type="match status" value="1"/>
</dbReference>
<name>A0A4R3XT57_9PROT</name>
<proteinExistence type="predicted"/>
<evidence type="ECO:0000313" key="5">
    <source>
        <dbReference type="Proteomes" id="UP000295367"/>
    </source>
</evidence>
<dbReference type="InterPro" id="IPR022623">
    <property type="entry name" value="Glyco_trans_4"/>
</dbReference>
<evidence type="ECO:0000259" key="2">
    <source>
        <dbReference type="Pfam" id="PF00534"/>
    </source>
</evidence>
<evidence type="ECO:0000256" key="1">
    <source>
        <dbReference type="ARBA" id="ARBA00022679"/>
    </source>
</evidence>
<feature type="domain" description="Glycosyl transferase family 1" evidence="2">
    <location>
        <begin position="144"/>
        <end position="312"/>
    </location>
</feature>
<evidence type="ECO:0000259" key="3">
    <source>
        <dbReference type="Pfam" id="PF12000"/>
    </source>
</evidence>
<keyword evidence="1 4" id="KW-0808">Transferase</keyword>
<feature type="domain" description="Glycosyl transferase family 4" evidence="3">
    <location>
        <begin position="16"/>
        <end position="125"/>
    </location>
</feature>
<dbReference type="GO" id="GO:0009103">
    <property type="term" value="P:lipopolysaccharide biosynthetic process"/>
    <property type="evidence" value="ECO:0007669"/>
    <property type="project" value="TreeGrafter"/>
</dbReference>
<dbReference type="SUPFAM" id="SSF53756">
    <property type="entry name" value="UDP-Glycosyltransferase/glycogen phosphorylase"/>
    <property type="match status" value="1"/>
</dbReference>
<dbReference type="RefSeq" id="WP_124946965.1">
    <property type="nucleotide sequence ID" value="NZ_BHVT01000054.1"/>
</dbReference>
<organism evidence="4 5">
    <name type="scientific">Sulfurirhabdus autotrophica</name>
    <dbReference type="NCBI Taxonomy" id="1706046"/>
    <lineage>
        <taxon>Bacteria</taxon>
        <taxon>Pseudomonadati</taxon>
        <taxon>Pseudomonadota</taxon>
        <taxon>Betaproteobacteria</taxon>
        <taxon>Nitrosomonadales</taxon>
        <taxon>Sulfuricellaceae</taxon>
        <taxon>Sulfurirhabdus</taxon>
    </lineage>
</organism>
<comment type="caution">
    <text evidence="4">The sequence shown here is derived from an EMBL/GenBank/DDBJ whole genome shotgun (WGS) entry which is preliminary data.</text>
</comment>
<gene>
    <name evidence="4" type="ORF">EDC63_12258</name>
</gene>
<dbReference type="Proteomes" id="UP000295367">
    <property type="component" value="Unassembled WGS sequence"/>
</dbReference>
<accession>A0A4R3XT57</accession>
<dbReference type="OrthoDB" id="5416057at2"/>
<dbReference type="EMBL" id="SMCO01000022">
    <property type="protein sequence ID" value="TCV82366.1"/>
    <property type="molecule type" value="Genomic_DNA"/>
</dbReference>